<feature type="transmembrane region" description="Helical" evidence="1">
    <location>
        <begin position="103"/>
        <end position="125"/>
    </location>
</feature>
<keyword evidence="1" id="KW-0472">Membrane</keyword>
<sequence>MENLPLYISVFFALTTLLTLILFYITIKSSSSKDIRAKANLIIIILIVWLMIQAFLSLMNVYNSNLQSLPPKILVFGVFPSVVVIVILFYHKQGKRFVDSLPLLNITYINTVRIFVEITLYWLFLNKMLPKLMTFGGVNPDIVCGITAPFVAYFAFRKSKIKEKMILIWNIISLIILMNIVVLAILSAPSPLQKICFHQPNIAILYFPFVWLPTFIVPLIIFGHITAIRRLVKSISKIE</sequence>
<keyword evidence="1" id="KW-0812">Transmembrane</keyword>
<reference evidence="2 3" key="1">
    <citation type="submission" date="2017-05" db="EMBL/GenBank/DDBJ databases">
        <authorList>
            <person name="Varghese N."/>
            <person name="Submissions S."/>
        </authorList>
    </citation>
    <scope>NUCLEOTIDE SEQUENCE [LARGE SCALE GENOMIC DNA]</scope>
    <source>
        <strain evidence="2 3">DSM 28214</strain>
    </source>
</reference>
<evidence type="ECO:0000256" key="1">
    <source>
        <dbReference type="SAM" id="Phobius"/>
    </source>
</evidence>
<comment type="caution">
    <text evidence="2">The sequence shown here is derived from an EMBL/GenBank/DDBJ whole genome shotgun (WGS) entry which is preliminary data.</text>
</comment>
<gene>
    <name evidence="2" type="ORF">SAMN06264346_1124</name>
</gene>
<feature type="transmembrane region" description="Helical" evidence="1">
    <location>
        <begin position="167"/>
        <end position="186"/>
    </location>
</feature>
<feature type="transmembrane region" description="Helical" evidence="1">
    <location>
        <begin position="206"/>
        <end position="228"/>
    </location>
</feature>
<feature type="transmembrane region" description="Helical" evidence="1">
    <location>
        <begin position="39"/>
        <end position="61"/>
    </location>
</feature>
<feature type="transmembrane region" description="Helical" evidence="1">
    <location>
        <begin position="73"/>
        <end position="91"/>
    </location>
</feature>
<feature type="transmembrane region" description="Helical" evidence="1">
    <location>
        <begin position="6"/>
        <end position="27"/>
    </location>
</feature>
<protein>
    <submittedName>
        <fullName evidence="2">Uncharacterized protein</fullName>
    </submittedName>
</protein>
<evidence type="ECO:0000313" key="2">
    <source>
        <dbReference type="EMBL" id="SMP29698.1"/>
    </source>
</evidence>
<keyword evidence="3" id="KW-1185">Reference proteome</keyword>
<evidence type="ECO:0000313" key="3">
    <source>
        <dbReference type="Proteomes" id="UP001157960"/>
    </source>
</evidence>
<name>A0ABY1P9R9_9FLAO</name>
<organism evidence="2 3">
    <name type="scientific">Chryseobacterium profundimaris</name>
    <dbReference type="NCBI Taxonomy" id="1387275"/>
    <lineage>
        <taxon>Bacteria</taxon>
        <taxon>Pseudomonadati</taxon>
        <taxon>Bacteroidota</taxon>
        <taxon>Flavobacteriia</taxon>
        <taxon>Flavobacteriales</taxon>
        <taxon>Weeksellaceae</taxon>
        <taxon>Chryseobacterium group</taxon>
        <taxon>Chryseobacterium</taxon>
    </lineage>
</organism>
<feature type="transmembrane region" description="Helical" evidence="1">
    <location>
        <begin position="137"/>
        <end position="155"/>
    </location>
</feature>
<dbReference type="Proteomes" id="UP001157960">
    <property type="component" value="Unassembled WGS sequence"/>
</dbReference>
<proteinExistence type="predicted"/>
<dbReference type="RefSeq" id="WP_283423090.1">
    <property type="nucleotide sequence ID" value="NZ_FXTZ01000012.1"/>
</dbReference>
<dbReference type="EMBL" id="FXTZ01000012">
    <property type="protein sequence ID" value="SMP29698.1"/>
    <property type="molecule type" value="Genomic_DNA"/>
</dbReference>
<keyword evidence="1" id="KW-1133">Transmembrane helix</keyword>
<accession>A0ABY1P9R9</accession>